<proteinExistence type="predicted"/>
<name>A0A9W6GCE9_9ACTN</name>
<dbReference type="EMBL" id="BSDT01000001">
    <property type="protein sequence ID" value="GLI44272.1"/>
    <property type="molecule type" value="Genomic_DNA"/>
</dbReference>
<protein>
    <submittedName>
        <fullName evidence="1">Uncharacterized protein</fullName>
    </submittedName>
</protein>
<evidence type="ECO:0000313" key="2">
    <source>
        <dbReference type="Proteomes" id="UP001144313"/>
    </source>
</evidence>
<keyword evidence="2" id="KW-1185">Reference proteome</keyword>
<organism evidence="1 2">
    <name type="scientific">Glycomyces algeriensis</name>
    <dbReference type="NCBI Taxonomy" id="256037"/>
    <lineage>
        <taxon>Bacteria</taxon>
        <taxon>Bacillati</taxon>
        <taxon>Actinomycetota</taxon>
        <taxon>Actinomycetes</taxon>
        <taxon>Glycomycetales</taxon>
        <taxon>Glycomycetaceae</taxon>
        <taxon>Glycomyces</taxon>
    </lineage>
</organism>
<accession>A0A9W6GCE9</accession>
<reference evidence="1" key="1">
    <citation type="submission" date="2022-12" db="EMBL/GenBank/DDBJ databases">
        <title>Reference genome sequencing for broad-spectrum identification of bacterial and archaeal isolates by mass spectrometry.</title>
        <authorList>
            <person name="Sekiguchi Y."/>
            <person name="Tourlousse D.M."/>
        </authorList>
    </citation>
    <scope>NUCLEOTIDE SEQUENCE</scope>
    <source>
        <strain evidence="1">LLR39Z86</strain>
    </source>
</reference>
<gene>
    <name evidence="1" type="ORF">GALLR39Z86_41220</name>
</gene>
<dbReference type="Proteomes" id="UP001144313">
    <property type="component" value="Unassembled WGS sequence"/>
</dbReference>
<comment type="caution">
    <text evidence="1">The sequence shown here is derived from an EMBL/GenBank/DDBJ whole genome shotgun (WGS) entry which is preliminary data.</text>
</comment>
<dbReference type="AlphaFoldDB" id="A0A9W6GCE9"/>
<evidence type="ECO:0000313" key="1">
    <source>
        <dbReference type="EMBL" id="GLI44272.1"/>
    </source>
</evidence>
<sequence length="100" mass="10544">MTQSTHCKDYGEMVSHKDRDRALTHGPLRTGGEAAFPDVHLIHREPAAPCGAASYPGAVVKIHWAVAPIGSAKRPARAVLGRAASKYGAVSDGDGASWRI</sequence>